<dbReference type="Gene3D" id="1.25.40.10">
    <property type="entry name" value="Tetratricopeptide repeat domain"/>
    <property type="match status" value="2"/>
</dbReference>
<feature type="non-terminal residue" evidence="2">
    <location>
        <position position="604"/>
    </location>
</feature>
<dbReference type="GeneID" id="81600202"/>
<dbReference type="SUPFAM" id="SSF48452">
    <property type="entry name" value="TPR-like"/>
    <property type="match status" value="2"/>
</dbReference>
<protein>
    <recommendedName>
        <fullName evidence="4">NB-ARC domain-containing protein</fullName>
    </recommendedName>
</protein>
<dbReference type="InterPro" id="IPR019734">
    <property type="entry name" value="TPR_rpt"/>
</dbReference>
<dbReference type="PRINTS" id="PR00381">
    <property type="entry name" value="KINESINLIGHT"/>
</dbReference>
<reference evidence="2" key="2">
    <citation type="journal article" date="2023" name="IMA Fungus">
        <title>Comparative genomic study of the Penicillium genus elucidates a diverse pangenome and 15 lateral gene transfer events.</title>
        <authorList>
            <person name="Petersen C."/>
            <person name="Sorensen T."/>
            <person name="Nielsen M.R."/>
            <person name="Sondergaard T.E."/>
            <person name="Sorensen J.L."/>
            <person name="Fitzpatrick D.A."/>
            <person name="Frisvad J.C."/>
            <person name="Nielsen K.L."/>
        </authorList>
    </citation>
    <scope>NUCLEOTIDE SEQUENCE</scope>
    <source>
        <strain evidence="2">IBT 16125</strain>
    </source>
</reference>
<dbReference type="RefSeq" id="XP_056765663.1">
    <property type="nucleotide sequence ID" value="XM_056909959.1"/>
</dbReference>
<dbReference type="SUPFAM" id="SSF52540">
    <property type="entry name" value="P-loop containing nucleoside triphosphate hydrolases"/>
    <property type="match status" value="1"/>
</dbReference>
<name>A0AAD6C7C2_9EURO</name>
<evidence type="ECO:0000256" key="1">
    <source>
        <dbReference type="SAM" id="MobiDB-lite"/>
    </source>
</evidence>
<organism evidence="2 3">
    <name type="scientific">Penicillium daleae</name>
    <dbReference type="NCBI Taxonomy" id="63821"/>
    <lineage>
        <taxon>Eukaryota</taxon>
        <taxon>Fungi</taxon>
        <taxon>Dikarya</taxon>
        <taxon>Ascomycota</taxon>
        <taxon>Pezizomycotina</taxon>
        <taxon>Eurotiomycetes</taxon>
        <taxon>Eurotiomycetidae</taxon>
        <taxon>Eurotiales</taxon>
        <taxon>Aspergillaceae</taxon>
        <taxon>Penicillium</taxon>
    </lineage>
</organism>
<accession>A0AAD6C7C2</accession>
<proteinExistence type="predicted"/>
<dbReference type="InterPro" id="IPR053137">
    <property type="entry name" value="NLR-like"/>
</dbReference>
<dbReference type="PANTHER" id="PTHR46082:SF11">
    <property type="entry name" value="AAA+ ATPASE DOMAIN-CONTAINING PROTEIN-RELATED"/>
    <property type="match status" value="1"/>
</dbReference>
<keyword evidence="3" id="KW-1185">Reference proteome</keyword>
<dbReference type="Pfam" id="PF13374">
    <property type="entry name" value="TPR_10"/>
    <property type="match status" value="4"/>
</dbReference>
<sequence>RPEPHPEPISTVPFPRDPEFVNRDALLDQIHQKATIAGSRIVLVGLGGVGSGKTQLAAEYYHRVFWIHTSNAARYEKSLGDLADRVKIPGRKDRNANIFQLILVLDNVDDNELLRKSIMINRESQAKGLSSASTQPPLRYLLESSYSTILVTSRNAAVALDIADCKNHVKVQPIDKAEALELLQKKLNMRTECENMMQLVEALEFMPLAIVQAAAYITHRSPRFSVSQYLEKVRKSDQEAVRLLDYEAGLLYRDWEAKNSILLAWQISFDYIQCVRPSATGLLSLMSFFDRQGIPESILRLWRGQENNSNIYPERTQDSSYEEEGDCTSDSDSDQHFEDNITTLCNFSLISIGEHNTGRWEEAEQLFMQVMDTRKMKFGEDHAETLVSMANLAAIYRNQGRWEEAEKLGWQVMETRGTKLGDDHPDTLVSMNNLAVIYKDQRRWEEAEQLFVQVMKIRKTKLGDDHPDTLVSMNNLAVTYKDRHRWEEAEQLFVQVMNAFMTKLGKDHPFTLTSMANLASTYRNQGRWEEAEKLEVQVMETRKTKLGKDHPDTLTSMANLAFTWKSSGKTSDAINVLRDCLAKQKHTIGPNHPYTMSNAETLLR</sequence>
<dbReference type="EMBL" id="JAPVEA010000006">
    <property type="protein sequence ID" value="KAJ5450128.1"/>
    <property type="molecule type" value="Genomic_DNA"/>
</dbReference>
<comment type="caution">
    <text evidence="2">The sequence shown here is derived from an EMBL/GenBank/DDBJ whole genome shotgun (WGS) entry which is preliminary data.</text>
</comment>
<dbReference type="PANTHER" id="PTHR46082">
    <property type="entry name" value="ATP/GTP-BINDING PROTEIN-RELATED"/>
    <property type="match status" value="1"/>
</dbReference>
<dbReference type="Proteomes" id="UP001213681">
    <property type="component" value="Unassembled WGS sequence"/>
</dbReference>
<dbReference type="SMART" id="SM00028">
    <property type="entry name" value="TPR"/>
    <property type="match status" value="5"/>
</dbReference>
<dbReference type="Pfam" id="PF13424">
    <property type="entry name" value="TPR_12"/>
    <property type="match status" value="1"/>
</dbReference>
<evidence type="ECO:0008006" key="4">
    <source>
        <dbReference type="Google" id="ProtNLM"/>
    </source>
</evidence>
<gene>
    <name evidence="2" type="ORF">N7458_006577</name>
</gene>
<feature type="compositionally biased region" description="Acidic residues" evidence="1">
    <location>
        <begin position="320"/>
        <end position="332"/>
    </location>
</feature>
<dbReference type="InterPro" id="IPR027417">
    <property type="entry name" value="P-loop_NTPase"/>
</dbReference>
<dbReference type="InterPro" id="IPR011990">
    <property type="entry name" value="TPR-like_helical_dom_sf"/>
</dbReference>
<feature type="region of interest" description="Disordered" evidence="1">
    <location>
        <begin position="310"/>
        <end position="333"/>
    </location>
</feature>
<evidence type="ECO:0000313" key="3">
    <source>
        <dbReference type="Proteomes" id="UP001213681"/>
    </source>
</evidence>
<dbReference type="AlphaFoldDB" id="A0AAD6C7C2"/>
<dbReference type="Gene3D" id="3.40.50.300">
    <property type="entry name" value="P-loop containing nucleotide triphosphate hydrolases"/>
    <property type="match status" value="1"/>
</dbReference>
<reference evidence="2" key="1">
    <citation type="submission" date="2022-12" db="EMBL/GenBank/DDBJ databases">
        <authorList>
            <person name="Petersen C."/>
        </authorList>
    </citation>
    <scope>NUCLEOTIDE SEQUENCE</scope>
    <source>
        <strain evidence="2">IBT 16125</strain>
    </source>
</reference>
<evidence type="ECO:0000313" key="2">
    <source>
        <dbReference type="EMBL" id="KAJ5450128.1"/>
    </source>
</evidence>